<comment type="caution">
    <text evidence="2">The sequence shown here is derived from an EMBL/GenBank/DDBJ whole genome shotgun (WGS) entry which is preliminary data.</text>
</comment>
<sequence>MGQVLLVRHGQASFGTSDYDRLSTTGEHQAGLVGAALAASGVVPDRIVHGGLRRQRDTAALAIAAAGWDVPVAVDERWDEFELIGSAERMDTTAPDGARLFQTWYEEATDRWLAGDDEPGQESRDAFESRVLAALADASGSGTTLVVTSGGPIATVAAHLVDGGRPAYRKLMPAMVNTSVTTVLSGRRGLTLVSWNTHVHLTREQTTYR</sequence>
<dbReference type="PANTHER" id="PTHR20935:SF0">
    <property type="entry name" value="SERINE_THREONINE-PROTEIN PHOSPHATASE PGAM5, MITOCHONDRIAL"/>
    <property type="match status" value="1"/>
</dbReference>
<dbReference type="Gene3D" id="3.40.50.1240">
    <property type="entry name" value="Phosphoglycerate mutase-like"/>
    <property type="match status" value="1"/>
</dbReference>
<reference evidence="3" key="1">
    <citation type="journal article" date="2019" name="Int. J. Syst. Evol. Microbiol.">
        <title>The Global Catalogue of Microorganisms (GCM) 10K type strain sequencing project: providing services to taxonomists for standard genome sequencing and annotation.</title>
        <authorList>
            <consortium name="The Broad Institute Genomics Platform"/>
            <consortium name="The Broad Institute Genome Sequencing Center for Infectious Disease"/>
            <person name="Wu L."/>
            <person name="Ma J."/>
        </authorList>
    </citation>
    <scope>NUCLEOTIDE SEQUENCE [LARGE SCALE GENOMIC DNA]</scope>
    <source>
        <strain evidence="3">DFY28</strain>
    </source>
</reference>
<dbReference type="SMART" id="SM00855">
    <property type="entry name" value="PGAM"/>
    <property type="match status" value="1"/>
</dbReference>
<dbReference type="InterPro" id="IPR029033">
    <property type="entry name" value="His_PPase_superfam"/>
</dbReference>
<dbReference type="SUPFAM" id="SSF53254">
    <property type="entry name" value="Phosphoglycerate mutase-like"/>
    <property type="match status" value="1"/>
</dbReference>
<dbReference type="Proteomes" id="UP001596098">
    <property type="component" value="Unassembled WGS sequence"/>
</dbReference>
<evidence type="ECO:0000313" key="2">
    <source>
        <dbReference type="EMBL" id="MFC6154580.1"/>
    </source>
</evidence>
<accession>A0ABW1R394</accession>
<dbReference type="InterPro" id="IPR013078">
    <property type="entry name" value="His_Pase_superF_clade-1"/>
</dbReference>
<name>A0ABW1R394_9ACTN</name>
<gene>
    <name evidence="2" type="ORF">ACFPWU_12995</name>
</gene>
<dbReference type="EMBL" id="JBHSQI010000007">
    <property type="protein sequence ID" value="MFC6154580.1"/>
    <property type="molecule type" value="Genomic_DNA"/>
</dbReference>
<keyword evidence="1" id="KW-0378">Hydrolase</keyword>
<dbReference type="Pfam" id="PF00300">
    <property type="entry name" value="His_Phos_1"/>
    <property type="match status" value="1"/>
</dbReference>
<dbReference type="InterPro" id="IPR051021">
    <property type="entry name" value="Mito_Ser/Thr_phosphatase"/>
</dbReference>
<evidence type="ECO:0000313" key="3">
    <source>
        <dbReference type="Proteomes" id="UP001596098"/>
    </source>
</evidence>
<keyword evidence="3" id="KW-1185">Reference proteome</keyword>
<organism evidence="2 3">
    <name type="scientific">Nocardioides yefusunii</name>
    <dbReference type="NCBI Taxonomy" id="2500546"/>
    <lineage>
        <taxon>Bacteria</taxon>
        <taxon>Bacillati</taxon>
        <taxon>Actinomycetota</taxon>
        <taxon>Actinomycetes</taxon>
        <taxon>Propionibacteriales</taxon>
        <taxon>Nocardioidaceae</taxon>
        <taxon>Nocardioides</taxon>
    </lineage>
</organism>
<evidence type="ECO:0000256" key="1">
    <source>
        <dbReference type="ARBA" id="ARBA00022801"/>
    </source>
</evidence>
<dbReference type="PANTHER" id="PTHR20935">
    <property type="entry name" value="PHOSPHOGLYCERATE MUTASE-RELATED"/>
    <property type="match status" value="1"/>
</dbReference>
<proteinExistence type="predicted"/>
<protein>
    <submittedName>
        <fullName evidence="2">Histidine phosphatase family protein</fullName>
    </submittedName>
</protein>
<dbReference type="RefSeq" id="WP_128219276.1">
    <property type="nucleotide sequence ID" value="NZ_CP034929.1"/>
</dbReference>